<accession>R4XGD1</accession>
<dbReference type="InterPro" id="IPR050587">
    <property type="entry name" value="GNT1/Glycosyltrans_8"/>
</dbReference>
<evidence type="ECO:0000313" key="2">
    <source>
        <dbReference type="Proteomes" id="UP000013776"/>
    </source>
</evidence>
<keyword evidence="2" id="KW-1185">Reference proteome</keyword>
<dbReference type="Proteomes" id="UP000013776">
    <property type="component" value="Unassembled WGS sequence"/>
</dbReference>
<dbReference type="STRING" id="1097556.R4XGD1"/>
<sequence>MRAAGSNRSLLIVCCGLAAALYYFWNSLHGLKQLADPEVVEDEHELDVSSALIDVPLPQVSFPKYAEYPAHNSKNPKGYAYATLLCTHDPNERDPFFIAAQQIVWRILWSDWHSQYPIIVFVCPSTPSYQRRILAGQGAIIEEIELITVSDPSKLHLSRWRDQLTKLNMWKYTDYKRITFLDVDAFPVQNMDDIFDVVPTQECIRSKLNAEDKKVMEDPAAGRELCGYTFGGTVMSENDGAYLNGGVFVFAPSRVWHAKLMRDLEKTDQYDVQTAEQGLLDSVLGFSKRGPFPRHDFSQNYNADGQFYLDHNERGTIKVIHCKMWSPLSLTHAPELNIRWDVDWMSMARFYDSDIFALARQTGHRKEPLEVLGEMAEKAEAKKRRKKKGGHHK</sequence>
<dbReference type="AlphaFoldDB" id="R4XGD1"/>
<dbReference type="EMBL" id="CAHR02000288">
    <property type="protein sequence ID" value="CCG84692.1"/>
    <property type="molecule type" value="Genomic_DNA"/>
</dbReference>
<organism evidence="1 2">
    <name type="scientific">Taphrina deformans (strain PYCC 5710 / ATCC 11124 / CBS 356.35 / IMI 108563 / JCM 9778 / NBRC 8474)</name>
    <name type="common">Peach leaf curl fungus</name>
    <name type="synonym">Lalaria deformans</name>
    <dbReference type="NCBI Taxonomy" id="1097556"/>
    <lineage>
        <taxon>Eukaryota</taxon>
        <taxon>Fungi</taxon>
        <taxon>Dikarya</taxon>
        <taxon>Ascomycota</taxon>
        <taxon>Taphrinomycotina</taxon>
        <taxon>Taphrinomycetes</taxon>
        <taxon>Taphrinales</taxon>
        <taxon>Taphrinaceae</taxon>
        <taxon>Taphrina</taxon>
    </lineage>
</organism>
<protein>
    <recommendedName>
        <fullName evidence="3">Glycosyl transferase family 8 protein</fullName>
    </recommendedName>
</protein>
<proteinExistence type="predicted"/>
<dbReference type="OrthoDB" id="2014201at2759"/>
<gene>
    <name evidence="1" type="ORF">TAPDE_005203</name>
</gene>
<dbReference type="InterPro" id="IPR029044">
    <property type="entry name" value="Nucleotide-diphossugar_trans"/>
</dbReference>
<reference evidence="1 2" key="1">
    <citation type="journal article" date="2013" name="MBio">
        <title>Genome sequencing of the plant pathogen Taphrina deformans, the causal agent of peach leaf curl.</title>
        <authorList>
            <person name="Cisse O.H."/>
            <person name="Almeida J.M.G.C.F."/>
            <person name="Fonseca A."/>
            <person name="Kumar A.A."/>
            <person name="Salojaervi J."/>
            <person name="Overmyer K."/>
            <person name="Hauser P.M."/>
            <person name="Pagni M."/>
        </authorList>
    </citation>
    <scope>NUCLEOTIDE SEQUENCE [LARGE SCALE GENOMIC DNA]</scope>
    <source>
        <strain evidence="2">PYCC 5710 / ATCC 11124 / CBS 356.35 / IMI 108563 / JCM 9778 / NBRC 8474</strain>
    </source>
</reference>
<dbReference type="Gene3D" id="3.90.550.10">
    <property type="entry name" value="Spore Coat Polysaccharide Biosynthesis Protein SpsA, Chain A"/>
    <property type="match status" value="1"/>
</dbReference>
<comment type="caution">
    <text evidence="1">The sequence shown here is derived from an EMBL/GenBank/DDBJ whole genome shotgun (WGS) entry which is preliminary data.</text>
</comment>
<dbReference type="VEuPathDB" id="FungiDB:TAPDE_005203"/>
<evidence type="ECO:0008006" key="3">
    <source>
        <dbReference type="Google" id="ProtNLM"/>
    </source>
</evidence>
<evidence type="ECO:0000313" key="1">
    <source>
        <dbReference type="EMBL" id="CCG84692.1"/>
    </source>
</evidence>
<dbReference type="PANTHER" id="PTHR11183">
    <property type="entry name" value="GLYCOGENIN SUBFAMILY MEMBER"/>
    <property type="match status" value="1"/>
</dbReference>
<dbReference type="SUPFAM" id="SSF53448">
    <property type="entry name" value="Nucleotide-diphospho-sugar transferases"/>
    <property type="match status" value="1"/>
</dbReference>
<name>R4XGD1_TAPDE</name>
<dbReference type="eggNOG" id="KOG1950">
    <property type="taxonomic scope" value="Eukaryota"/>
</dbReference>